<evidence type="ECO:0000313" key="3">
    <source>
        <dbReference type="Proteomes" id="UP000322159"/>
    </source>
</evidence>
<dbReference type="InterPro" id="IPR007569">
    <property type="entry name" value="DUF559"/>
</dbReference>
<reference evidence="2 3" key="1">
    <citation type="submission" date="2019-09" db="EMBL/GenBank/DDBJ databases">
        <title>Genome sequencing of strain KACC 19322.</title>
        <authorList>
            <person name="Heo J."/>
            <person name="Kim S.-J."/>
            <person name="Kim J.-S."/>
            <person name="Hong S.-B."/>
            <person name="Kwon S.-W."/>
        </authorList>
    </citation>
    <scope>NUCLEOTIDE SEQUENCE [LARGE SCALE GENOMIC DNA]</scope>
    <source>
        <strain evidence="2 3">KACC 19322</strain>
    </source>
</reference>
<evidence type="ECO:0000313" key="2">
    <source>
        <dbReference type="EMBL" id="QEO09852.1"/>
    </source>
</evidence>
<feature type="domain" description="DUF559" evidence="1">
    <location>
        <begin position="204"/>
        <end position="280"/>
    </location>
</feature>
<sequence length="286" mass="32098">MTRLQAAIRRRGGLAATHELHRDGFGREVLRRATRTGEIRRIRQGWYILPDTPSAVADCLRVGGRATCITLIEHLGLWVHAHVREVHVAVRPHACQLRDPRDYRRRGPQPDAVVHWTDADVDAVADGSRMLVSLPQALRELALCCGAEAAFVAAESAMAAGMLRAEEWSSVCDTLPAGFAVRLRPAGPRSGSITEAVFHFRSPMFGVRVRQQVQIGPDRVDNLLGDRLIIELDSREFHERERDYARDARLNARGFRILRFSYQQIMFDWPQVEAAIRAAIARGDAN</sequence>
<proteinExistence type="predicted"/>
<dbReference type="Proteomes" id="UP000322159">
    <property type="component" value="Chromosome"/>
</dbReference>
<dbReference type="Gene3D" id="3.40.960.10">
    <property type="entry name" value="VSR Endonuclease"/>
    <property type="match status" value="1"/>
</dbReference>
<dbReference type="AlphaFoldDB" id="A0A5C1YAD9"/>
<dbReference type="OrthoDB" id="2594539at2"/>
<name>A0A5C1YAD9_9MICO</name>
<dbReference type="Pfam" id="PF04480">
    <property type="entry name" value="DUF559"/>
    <property type="match status" value="1"/>
</dbReference>
<keyword evidence="3" id="KW-1185">Reference proteome</keyword>
<dbReference type="EMBL" id="CP043504">
    <property type="protein sequence ID" value="QEO09852.1"/>
    <property type="molecule type" value="Genomic_DNA"/>
</dbReference>
<evidence type="ECO:0000259" key="1">
    <source>
        <dbReference type="Pfam" id="PF04480"/>
    </source>
</evidence>
<protein>
    <submittedName>
        <fullName evidence="2">DUF559 domain-containing protein</fullName>
    </submittedName>
</protein>
<dbReference type="KEGG" id="lyk:FLP23_07445"/>
<accession>A0A5C1YAD9</accession>
<dbReference type="RefSeq" id="WP_149325270.1">
    <property type="nucleotide sequence ID" value="NZ_CP043504.1"/>
</dbReference>
<organism evidence="2 3">
    <name type="scientific">Protaetiibacter larvae</name>
    <dbReference type="NCBI Taxonomy" id="2592654"/>
    <lineage>
        <taxon>Bacteria</taxon>
        <taxon>Bacillati</taxon>
        <taxon>Actinomycetota</taxon>
        <taxon>Actinomycetes</taxon>
        <taxon>Micrococcales</taxon>
        <taxon>Microbacteriaceae</taxon>
        <taxon>Protaetiibacter</taxon>
    </lineage>
</organism>
<gene>
    <name evidence="2" type="ORF">FLP23_07445</name>
</gene>